<dbReference type="Proteomes" id="UP000230886">
    <property type="component" value="Unassembled WGS sequence"/>
</dbReference>
<organism evidence="1 2">
    <name type="scientific">Rhodococcus qingshengii</name>
    <dbReference type="NCBI Taxonomy" id="334542"/>
    <lineage>
        <taxon>Bacteria</taxon>
        <taxon>Bacillati</taxon>
        <taxon>Actinomycetota</taxon>
        <taxon>Actinomycetes</taxon>
        <taxon>Mycobacteriales</taxon>
        <taxon>Nocardiaceae</taxon>
        <taxon>Rhodococcus</taxon>
        <taxon>Rhodococcus erythropolis group</taxon>
    </lineage>
</organism>
<protein>
    <submittedName>
        <fullName evidence="1">Uncharacterized protein</fullName>
    </submittedName>
</protein>
<comment type="caution">
    <text evidence="1">The sequence shown here is derived from an EMBL/GenBank/DDBJ whole genome shotgun (WGS) entry which is preliminary data.</text>
</comment>
<evidence type="ECO:0000313" key="2">
    <source>
        <dbReference type="Proteomes" id="UP000230886"/>
    </source>
</evidence>
<gene>
    <name evidence="1" type="ORF">CHR55_26240</name>
</gene>
<accession>A0A2A5J4V2</accession>
<reference evidence="1 2" key="1">
    <citation type="submission" date="2017-07" db="EMBL/GenBank/DDBJ databases">
        <title>Draft sequence of Rhodococcus enclensis 23b-28.</title>
        <authorList>
            <person name="Besaury L."/>
            <person name="Sancelme M."/>
            <person name="Amato P."/>
            <person name="Lallement A."/>
            <person name="Delort A.-M."/>
        </authorList>
    </citation>
    <scope>NUCLEOTIDE SEQUENCE [LARGE SCALE GENOMIC DNA]</scope>
    <source>
        <strain evidence="1 2">23b-28</strain>
    </source>
</reference>
<evidence type="ECO:0000313" key="1">
    <source>
        <dbReference type="EMBL" id="PCK24392.1"/>
    </source>
</evidence>
<dbReference type="EMBL" id="NOVD01000031">
    <property type="protein sequence ID" value="PCK24392.1"/>
    <property type="molecule type" value="Genomic_DNA"/>
</dbReference>
<sequence length="143" mass="16275">MIYQRLSNDQRKALAAQTLYYYISDKWIDHVSTGSESQRRLTKRRRTRSFWPGLPIGRKANYLYAGHTPRGRWLNHEMRSTPTTVFVISGDVLLKAVGDAPIFRRAWDNAIAVFADLNCAVIGYQTGVHVRAIKRSNTPPVVG</sequence>
<name>A0A2A5J4V2_RHOSG</name>
<proteinExistence type="predicted"/>
<dbReference type="AlphaFoldDB" id="A0A2A5J4V2"/>